<evidence type="ECO:0000313" key="3">
    <source>
        <dbReference type="EMBL" id="EDR00214.1"/>
    </source>
</evidence>
<dbReference type="GeneID" id="6084765"/>
<evidence type="ECO:0000313" key="4">
    <source>
        <dbReference type="Proteomes" id="UP000001194"/>
    </source>
</evidence>
<feature type="transmembrane region" description="Helical" evidence="2">
    <location>
        <begin position="238"/>
        <end position="261"/>
    </location>
</feature>
<dbReference type="Proteomes" id="UP000001194">
    <property type="component" value="Unassembled WGS sequence"/>
</dbReference>
<accession>B0DYW4</accession>
<proteinExistence type="predicted"/>
<evidence type="ECO:0000256" key="2">
    <source>
        <dbReference type="SAM" id="Phobius"/>
    </source>
</evidence>
<keyword evidence="2" id="KW-0472">Membrane</keyword>
<dbReference type="KEGG" id="lbc:LACBIDRAFT_334335"/>
<dbReference type="Gene3D" id="3.40.850.10">
    <property type="entry name" value="Kinesin motor domain"/>
    <property type="match status" value="1"/>
</dbReference>
<organism evidence="4">
    <name type="scientific">Laccaria bicolor (strain S238N-H82 / ATCC MYA-4686)</name>
    <name type="common">Bicoloured deceiver</name>
    <name type="synonym">Laccaria laccata var. bicolor</name>
    <dbReference type="NCBI Taxonomy" id="486041"/>
    <lineage>
        <taxon>Eukaryota</taxon>
        <taxon>Fungi</taxon>
        <taxon>Dikarya</taxon>
        <taxon>Basidiomycota</taxon>
        <taxon>Agaricomycotina</taxon>
        <taxon>Agaricomycetes</taxon>
        <taxon>Agaricomycetidae</taxon>
        <taxon>Agaricales</taxon>
        <taxon>Agaricineae</taxon>
        <taxon>Hydnangiaceae</taxon>
        <taxon>Laccaria</taxon>
    </lineage>
</organism>
<dbReference type="InParanoid" id="B0DYW4"/>
<dbReference type="STRING" id="486041.B0DYW4"/>
<keyword evidence="2" id="KW-0812">Transmembrane</keyword>
<keyword evidence="4" id="KW-1185">Reference proteome</keyword>
<dbReference type="OrthoDB" id="3176171at2759"/>
<gene>
    <name evidence="3" type="ORF">LACBIDRAFT_334335</name>
</gene>
<evidence type="ECO:0000256" key="1">
    <source>
        <dbReference type="SAM" id="MobiDB-lite"/>
    </source>
</evidence>
<dbReference type="AlphaFoldDB" id="B0DYW4"/>
<keyword evidence="2" id="KW-1133">Transmembrane helix</keyword>
<feature type="region of interest" description="Disordered" evidence="1">
    <location>
        <begin position="123"/>
        <end position="163"/>
    </location>
</feature>
<dbReference type="InterPro" id="IPR027417">
    <property type="entry name" value="P-loop_NTPase"/>
</dbReference>
<dbReference type="EMBL" id="DS547152">
    <property type="protein sequence ID" value="EDR00214.1"/>
    <property type="molecule type" value="Genomic_DNA"/>
</dbReference>
<name>B0DYW4_LACBS</name>
<sequence length="465" mass="51353">MALSRAASPHPKATKPLSTAAVFHRQYRAPITWAWLFLQRCCCWTLPHVFSTPIRLGCRIIAAVLDNCTEKALAIRLGRHATNSTANHPCTLPLLCKKRTHHRPLSNTHHHHQTPITTIHLRGYGRQPSSSHRPIGAPTTRVHRPSFSTNPHSFTPPPTKRIVDRTADDSYVPRSGELPPFATFGAMTNHTPNGEQLLALAASRVVGVEPEDKEALATHQPKNRPWLEVKASKRRTKVLIGVLGTIFTIGLVVVLAVYFAVVRKEDNVEGSAGCRVDRRLGLGFCNDLDFGNGSGKIHNGQHEACSTSSRASPSAQLWMQIVKLKIDSMRLHSESASFYAERQRLAESGWKSAHWKVHGVAGPSRLLGGYPGFPPLLSSPAVSVHTFRSIDPEQLLKNFIYSEASAGMIPWAVEQVFRVAEEMKSKAGSTFLEIYNETINDLLGSSEFDKKKHESNTTPRLAVPV</sequence>
<reference evidence="3 4" key="1">
    <citation type="journal article" date="2008" name="Nature">
        <title>The genome of Laccaria bicolor provides insights into mycorrhizal symbiosis.</title>
        <authorList>
            <person name="Martin F."/>
            <person name="Aerts A."/>
            <person name="Ahren D."/>
            <person name="Brun A."/>
            <person name="Danchin E.G.J."/>
            <person name="Duchaussoy F."/>
            <person name="Gibon J."/>
            <person name="Kohler A."/>
            <person name="Lindquist E."/>
            <person name="Pereda V."/>
            <person name="Salamov A."/>
            <person name="Shapiro H.J."/>
            <person name="Wuyts J."/>
            <person name="Blaudez D."/>
            <person name="Buee M."/>
            <person name="Brokstein P."/>
            <person name="Canbaeck B."/>
            <person name="Cohen D."/>
            <person name="Courty P.E."/>
            <person name="Coutinho P.M."/>
            <person name="Delaruelle C."/>
            <person name="Detter J.C."/>
            <person name="Deveau A."/>
            <person name="DiFazio S."/>
            <person name="Duplessis S."/>
            <person name="Fraissinet-Tachet L."/>
            <person name="Lucic E."/>
            <person name="Frey-Klett P."/>
            <person name="Fourrey C."/>
            <person name="Feussner I."/>
            <person name="Gay G."/>
            <person name="Grimwood J."/>
            <person name="Hoegger P.J."/>
            <person name="Jain P."/>
            <person name="Kilaru S."/>
            <person name="Labbe J."/>
            <person name="Lin Y.C."/>
            <person name="Legue V."/>
            <person name="Le Tacon F."/>
            <person name="Marmeisse R."/>
            <person name="Melayah D."/>
            <person name="Montanini B."/>
            <person name="Muratet M."/>
            <person name="Nehls U."/>
            <person name="Niculita-Hirzel H."/>
            <person name="Oudot-Le Secq M.P."/>
            <person name="Peter M."/>
            <person name="Quesneville H."/>
            <person name="Rajashekar B."/>
            <person name="Reich M."/>
            <person name="Rouhier N."/>
            <person name="Schmutz J."/>
            <person name="Yin T."/>
            <person name="Chalot M."/>
            <person name="Henrissat B."/>
            <person name="Kuees U."/>
            <person name="Lucas S."/>
            <person name="Van de Peer Y."/>
            <person name="Podila G.K."/>
            <person name="Polle A."/>
            <person name="Pukkila P.J."/>
            <person name="Richardson P.M."/>
            <person name="Rouze P."/>
            <person name="Sanders I.R."/>
            <person name="Stajich J.E."/>
            <person name="Tunlid A."/>
            <person name="Tuskan G."/>
            <person name="Grigoriev I.V."/>
        </authorList>
    </citation>
    <scope>NUCLEOTIDE SEQUENCE [LARGE SCALE GENOMIC DNA]</scope>
    <source>
        <strain evidence="4">S238N-H82 / ATCC MYA-4686</strain>
    </source>
</reference>
<protein>
    <submittedName>
        <fullName evidence="3">Predicted protein</fullName>
    </submittedName>
</protein>
<dbReference type="SUPFAM" id="SSF52540">
    <property type="entry name" value="P-loop containing nucleoside triphosphate hydrolases"/>
    <property type="match status" value="1"/>
</dbReference>
<dbReference type="HOGENOM" id="CLU_588008_0_0_1"/>
<dbReference type="InterPro" id="IPR036961">
    <property type="entry name" value="Kinesin_motor_dom_sf"/>
</dbReference>
<dbReference type="RefSeq" id="XP_001889123.1">
    <property type="nucleotide sequence ID" value="XM_001889088.1"/>
</dbReference>